<sequence length="137" mass="15262">MSFLTTIKSIFSTSTSIDKAVEVGEKIADGVIAGLDKIWLTEEEKADNKQKATETVLAFWKVVATENTEQSKARRQLAVMTFKVYFSLLLIGVTLYKFDANYAKFVFDVAGTLTWLVSGIAAIFFGPHQLSKIIEKK</sequence>
<proteinExistence type="predicted"/>
<keyword evidence="1" id="KW-0812">Transmembrane</keyword>
<feature type="transmembrane region" description="Helical" evidence="1">
    <location>
        <begin position="77"/>
        <end position="96"/>
    </location>
</feature>
<dbReference type="EMBL" id="MT142679">
    <property type="protein sequence ID" value="QJA87064.1"/>
    <property type="molecule type" value="Genomic_DNA"/>
</dbReference>
<feature type="transmembrane region" description="Helical" evidence="1">
    <location>
        <begin position="102"/>
        <end position="126"/>
    </location>
</feature>
<accession>A0A6M3L083</accession>
<dbReference type="AlphaFoldDB" id="A0A6M3L083"/>
<evidence type="ECO:0000256" key="1">
    <source>
        <dbReference type="SAM" id="Phobius"/>
    </source>
</evidence>
<evidence type="ECO:0008006" key="3">
    <source>
        <dbReference type="Google" id="ProtNLM"/>
    </source>
</evidence>
<reference evidence="2" key="1">
    <citation type="submission" date="2020-03" db="EMBL/GenBank/DDBJ databases">
        <title>The deep terrestrial virosphere.</title>
        <authorList>
            <person name="Holmfeldt K."/>
            <person name="Nilsson E."/>
            <person name="Simone D."/>
            <person name="Lopez-Fernandez M."/>
            <person name="Wu X."/>
            <person name="de Brujin I."/>
            <person name="Lundin D."/>
            <person name="Andersson A."/>
            <person name="Bertilsson S."/>
            <person name="Dopson M."/>
        </authorList>
    </citation>
    <scope>NUCLEOTIDE SEQUENCE</scope>
    <source>
        <strain evidence="2">MM415B03056</strain>
    </source>
</reference>
<name>A0A6M3L083_9ZZZZ</name>
<evidence type="ECO:0000313" key="2">
    <source>
        <dbReference type="EMBL" id="QJA87064.1"/>
    </source>
</evidence>
<organism evidence="2">
    <name type="scientific">viral metagenome</name>
    <dbReference type="NCBI Taxonomy" id="1070528"/>
    <lineage>
        <taxon>unclassified sequences</taxon>
        <taxon>metagenomes</taxon>
        <taxon>organismal metagenomes</taxon>
    </lineage>
</organism>
<keyword evidence="1" id="KW-1133">Transmembrane helix</keyword>
<keyword evidence="1" id="KW-0472">Membrane</keyword>
<protein>
    <recommendedName>
        <fullName evidence="3">Holin</fullName>
    </recommendedName>
</protein>
<gene>
    <name evidence="2" type="ORF">MM415B03056_0012</name>
</gene>